<evidence type="ECO:0000313" key="2">
    <source>
        <dbReference type="EMBL" id="GMS99308.1"/>
    </source>
</evidence>
<feature type="non-terminal residue" evidence="2">
    <location>
        <position position="1"/>
    </location>
</feature>
<sequence length="69" mass="8085">GNYNVEMNGRDEMVELVVGRLEQAVREETRRIVAHPPDVVAEMKQSIRELNEEKEVHKNFHDESQNTRP</sequence>
<comment type="caution">
    <text evidence="2">The sequence shown here is derived from an EMBL/GenBank/DDBJ whole genome shotgun (WGS) entry which is preliminary data.</text>
</comment>
<dbReference type="AlphaFoldDB" id="A0AAV5TYK3"/>
<organism evidence="2 3">
    <name type="scientific">Pristionchus entomophagus</name>
    <dbReference type="NCBI Taxonomy" id="358040"/>
    <lineage>
        <taxon>Eukaryota</taxon>
        <taxon>Metazoa</taxon>
        <taxon>Ecdysozoa</taxon>
        <taxon>Nematoda</taxon>
        <taxon>Chromadorea</taxon>
        <taxon>Rhabditida</taxon>
        <taxon>Rhabditina</taxon>
        <taxon>Diplogasteromorpha</taxon>
        <taxon>Diplogasteroidea</taxon>
        <taxon>Neodiplogasteridae</taxon>
        <taxon>Pristionchus</taxon>
    </lineage>
</organism>
<feature type="region of interest" description="Disordered" evidence="1">
    <location>
        <begin position="50"/>
        <end position="69"/>
    </location>
</feature>
<evidence type="ECO:0000313" key="3">
    <source>
        <dbReference type="Proteomes" id="UP001432027"/>
    </source>
</evidence>
<accession>A0AAV5TYK3</accession>
<protein>
    <submittedName>
        <fullName evidence="2">Uncharacterized protein</fullName>
    </submittedName>
</protein>
<proteinExistence type="predicted"/>
<gene>
    <name evidence="2" type="ORF">PENTCL1PPCAC_21483</name>
</gene>
<evidence type="ECO:0000256" key="1">
    <source>
        <dbReference type="SAM" id="MobiDB-lite"/>
    </source>
</evidence>
<keyword evidence="3" id="KW-1185">Reference proteome</keyword>
<name>A0AAV5TYK3_9BILA</name>
<reference evidence="2" key="1">
    <citation type="submission" date="2023-10" db="EMBL/GenBank/DDBJ databases">
        <title>Genome assembly of Pristionchus species.</title>
        <authorList>
            <person name="Yoshida K."/>
            <person name="Sommer R.J."/>
        </authorList>
    </citation>
    <scope>NUCLEOTIDE SEQUENCE</scope>
    <source>
        <strain evidence="2">RS0144</strain>
    </source>
</reference>
<dbReference type="EMBL" id="BTSX01000005">
    <property type="protein sequence ID" value="GMS99308.1"/>
    <property type="molecule type" value="Genomic_DNA"/>
</dbReference>
<dbReference type="Proteomes" id="UP001432027">
    <property type="component" value="Unassembled WGS sequence"/>
</dbReference>